<dbReference type="PROSITE" id="PS51186">
    <property type="entry name" value="GNAT"/>
    <property type="match status" value="1"/>
</dbReference>
<dbReference type="InterPro" id="IPR050832">
    <property type="entry name" value="Bact_Acetyltransf"/>
</dbReference>
<evidence type="ECO:0000313" key="5">
    <source>
        <dbReference type="Proteomes" id="UP000799779"/>
    </source>
</evidence>
<reference evidence="4" key="1">
    <citation type="journal article" date="2020" name="Stud. Mycol.">
        <title>101 Dothideomycetes genomes: a test case for predicting lifestyles and emergence of pathogens.</title>
        <authorList>
            <person name="Haridas S."/>
            <person name="Albert R."/>
            <person name="Binder M."/>
            <person name="Bloem J."/>
            <person name="Labutti K."/>
            <person name="Salamov A."/>
            <person name="Andreopoulos B."/>
            <person name="Baker S."/>
            <person name="Barry K."/>
            <person name="Bills G."/>
            <person name="Bluhm B."/>
            <person name="Cannon C."/>
            <person name="Castanera R."/>
            <person name="Culley D."/>
            <person name="Daum C."/>
            <person name="Ezra D."/>
            <person name="Gonzalez J."/>
            <person name="Henrissat B."/>
            <person name="Kuo A."/>
            <person name="Liang C."/>
            <person name="Lipzen A."/>
            <person name="Lutzoni F."/>
            <person name="Magnuson J."/>
            <person name="Mondo S."/>
            <person name="Nolan M."/>
            <person name="Ohm R."/>
            <person name="Pangilinan J."/>
            <person name="Park H.-J."/>
            <person name="Ramirez L."/>
            <person name="Alfaro M."/>
            <person name="Sun H."/>
            <person name="Tritt A."/>
            <person name="Yoshinaga Y."/>
            <person name="Zwiers L.-H."/>
            <person name="Turgeon B."/>
            <person name="Goodwin S."/>
            <person name="Spatafora J."/>
            <person name="Crous P."/>
            <person name="Grigoriev I."/>
        </authorList>
    </citation>
    <scope>NUCLEOTIDE SEQUENCE</scope>
    <source>
        <strain evidence="4">CBS 123094</strain>
    </source>
</reference>
<dbReference type="Proteomes" id="UP000799779">
    <property type="component" value="Unassembled WGS sequence"/>
</dbReference>
<feature type="domain" description="N-acetyltransferase" evidence="3">
    <location>
        <begin position="6"/>
        <end position="176"/>
    </location>
</feature>
<keyword evidence="5" id="KW-1185">Reference proteome</keyword>
<dbReference type="InterPro" id="IPR000182">
    <property type="entry name" value="GNAT_dom"/>
</dbReference>
<sequence length="176" mass="19589">MKSSPIATRLATTDDAEEIRYIGAQVFTTTYGREFPPHDLQVYLGDNYSLTAITDTLLDSKRSTIVAVDDKSKILGFALLTRGSSDHCIDQYEKKIEVQRVYVSTEHHGKGVGKLLLQEADVLAKKEGLEYIWLGVWEEGHRAQKVYGAAGYKKAGEHGFPVGGTVHNDFIMIKEL</sequence>
<dbReference type="PANTHER" id="PTHR43877">
    <property type="entry name" value="AMINOALKYLPHOSPHONATE N-ACETYLTRANSFERASE-RELATED-RELATED"/>
    <property type="match status" value="1"/>
</dbReference>
<dbReference type="PANTHER" id="PTHR43877:SF2">
    <property type="entry name" value="AMINOALKYLPHOSPHONATE N-ACETYLTRANSFERASE-RELATED"/>
    <property type="match status" value="1"/>
</dbReference>
<protein>
    <submittedName>
        <fullName evidence="4">Acetyltransferase</fullName>
    </submittedName>
</protein>
<dbReference type="OrthoDB" id="9975416at2759"/>
<dbReference type="AlphaFoldDB" id="A0A6A5W4H9"/>
<evidence type="ECO:0000256" key="2">
    <source>
        <dbReference type="ARBA" id="ARBA00023315"/>
    </source>
</evidence>
<evidence type="ECO:0000259" key="3">
    <source>
        <dbReference type="PROSITE" id="PS51186"/>
    </source>
</evidence>
<evidence type="ECO:0000256" key="1">
    <source>
        <dbReference type="ARBA" id="ARBA00022679"/>
    </source>
</evidence>
<name>A0A6A5W4H9_9PLEO</name>
<dbReference type="InterPro" id="IPR016181">
    <property type="entry name" value="Acyl_CoA_acyltransferase"/>
</dbReference>
<dbReference type="GO" id="GO:0016747">
    <property type="term" value="F:acyltransferase activity, transferring groups other than amino-acyl groups"/>
    <property type="evidence" value="ECO:0007669"/>
    <property type="project" value="InterPro"/>
</dbReference>
<dbReference type="EMBL" id="ML977621">
    <property type="protein sequence ID" value="KAF1996772.1"/>
    <property type="molecule type" value="Genomic_DNA"/>
</dbReference>
<dbReference type="Gene3D" id="3.40.630.30">
    <property type="match status" value="1"/>
</dbReference>
<keyword evidence="1 4" id="KW-0808">Transferase</keyword>
<dbReference type="Pfam" id="PF00583">
    <property type="entry name" value="Acetyltransf_1"/>
    <property type="match status" value="1"/>
</dbReference>
<dbReference type="SUPFAM" id="SSF55729">
    <property type="entry name" value="Acyl-CoA N-acyltransferases (Nat)"/>
    <property type="match status" value="1"/>
</dbReference>
<evidence type="ECO:0000313" key="4">
    <source>
        <dbReference type="EMBL" id="KAF1996772.1"/>
    </source>
</evidence>
<gene>
    <name evidence="4" type="ORF">P154DRAFT_306374</name>
</gene>
<keyword evidence="2" id="KW-0012">Acyltransferase</keyword>
<organism evidence="4 5">
    <name type="scientific">Amniculicola lignicola CBS 123094</name>
    <dbReference type="NCBI Taxonomy" id="1392246"/>
    <lineage>
        <taxon>Eukaryota</taxon>
        <taxon>Fungi</taxon>
        <taxon>Dikarya</taxon>
        <taxon>Ascomycota</taxon>
        <taxon>Pezizomycotina</taxon>
        <taxon>Dothideomycetes</taxon>
        <taxon>Pleosporomycetidae</taxon>
        <taxon>Pleosporales</taxon>
        <taxon>Amniculicolaceae</taxon>
        <taxon>Amniculicola</taxon>
    </lineage>
</organism>
<proteinExistence type="predicted"/>
<dbReference type="CDD" id="cd04301">
    <property type="entry name" value="NAT_SF"/>
    <property type="match status" value="1"/>
</dbReference>
<accession>A0A6A5W4H9</accession>